<dbReference type="EMBL" id="JBANBB010000001">
    <property type="protein sequence ID" value="MEK0306392.1"/>
    <property type="molecule type" value="Genomic_DNA"/>
</dbReference>
<comment type="caution">
    <text evidence="2">The sequence shown here is derived from an EMBL/GenBank/DDBJ whole genome shotgun (WGS) entry which is preliminary data.</text>
</comment>
<organism evidence="2 3">
    <name type="scientific">Bifidobacterium favimelis</name>
    <dbReference type="NCBI Taxonomy" id="3122979"/>
    <lineage>
        <taxon>Bacteria</taxon>
        <taxon>Bacillati</taxon>
        <taxon>Actinomycetota</taxon>
        <taxon>Actinomycetes</taxon>
        <taxon>Bifidobacteriales</taxon>
        <taxon>Bifidobacteriaceae</taxon>
        <taxon>Bifidobacterium</taxon>
    </lineage>
</organism>
<sequence>MAWLDAPPGSKPRASMSLGRAWMLTREILKDHTSNSFASLAGWSYVPTGAEIALWDMMELEGRLKRKGYRPWADPRNDFLREPNLETSSQRRERLERRSRLKKRFHIDD</sequence>
<name>A0ABU8ZPN6_9BIFI</name>
<keyword evidence="3" id="KW-1185">Reference proteome</keyword>
<accession>A0ABU8ZPN6</accession>
<evidence type="ECO:0000313" key="3">
    <source>
        <dbReference type="Proteomes" id="UP001373159"/>
    </source>
</evidence>
<protein>
    <submittedName>
        <fullName evidence="2">Uncharacterized protein</fullName>
    </submittedName>
</protein>
<gene>
    <name evidence="2" type="ORF">V8P97_02765</name>
</gene>
<feature type="compositionally biased region" description="Basic and acidic residues" evidence="1">
    <location>
        <begin position="73"/>
        <end position="97"/>
    </location>
</feature>
<dbReference type="RefSeq" id="WP_340468908.1">
    <property type="nucleotide sequence ID" value="NZ_JBANBB010000001.1"/>
</dbReference>
<proteinExistence type="predicted"/>
<evidence type="ECO:0000313" key="2">
    <source>
        <dbReference type="EMBL" id="MEK0306392.1"/>
    </source>
</evidence>
<dbReference type="Proteomes" id="UP001373159">
    <property type="component" value="Unassembled WGS sequence"/>
</dbReference>
<feature type="region of interest" description="Disordered" evidence="1">
    <location>
        <begin position="70"/>
        <end position="97"/>
    </location>
</feature>
<reference evidence="2 3" key="1">
    <citation type="submission" date="2024-02" db="EMBL/GenBank/DDBJ databases">
        <title>Bifidobacterium honeyensis sp. nov., isolated from the comb honey.</title>
        <authorList>
            <person name="Liu W."/>
            <person name="Li Y."/>
        </authorList>
    </citation>
    <scope>NUCLEOTIDE SEQUENCE [LARGE SCALE GENOMIC DNA]</scope>
    <source>
        <strain evidence="2 3">IMAU50988</strain>
    </source>
</reference>
<evidence type="ECO:0000256" key="1">
    <source>
        <dbReference type="SAM" id="MobiDB-lite"/>
    </source>
</evidence>